<keyword evidence="1" id="KW-0560">Oxidoreductase</keyword>
<proteinExistence type="predicted"/>
<reference evidence="1 2" key="1">
    <citation type="submission" date="2013-09" db="EMBL/GenBank/DDBJ databases">
        <title>Corchorus capsularis genome sequencing.</title>
        <authorList>
            <person name="Alam M."/>
            <person name="Haque M.S."/>
            <person name="Islam M.S."/>
            <person name="Emdad E.M."/>
            <person name="Islam M.M."/>
            <person name="Ahmed B."/>
            <person name="Halim A."/>
            <person name="Hossen Q.M.M."/>
            <person name="Hossain M.Z."/>
            <person name="Ahmed R."/>
            <person name="Khan M.M."/>
            <person name="Islam R."/>
            <person name="Rashid M.M."/>
            <person name="Khan S.A."/>
            <person name="Rahman M.S."/>
            <person name="Alam M."/>
        </authorList>
    </citation>
    <scope>NUCLEOTIDE SEQUENCE [LARGE SCALE GENOMIC DNA]</scope>
    <source>
        <strain evidence="2">cv. CVL-1</strain>
        <tissue evidence="1">Whole seedling</tissue>
    </source>
</reference>
<protein>
    <submittedName>
        <fullName evidence="1">Putative dimethylaniline monooxygenase</fullName>
    </submittedName>
</protein>
<dbReference type="GO" id="GO:0004497">
    <property type="term" value="F:monooxygenase activity"/>
    <property type="evidence" value="ECO:0007669"/>
    <property type="project" value="UniProtKB-KW"/>
</dbReference>
<keyword evidence="1" id="KW-0503">Monooxygenase</keyword>
<comment type="caution">
    <text evidence="1">The sequence shown here is derived from an EMBL/GenBank/DDBJ whole genome shotgun (WGS) entry which is preliminary data.</text>
</comment>
<dbReference type="AlphaFoldDB" id="A0A1R3GMQ2"/>
<keyword evidence="2" id="KW-1185">Reference proteome</keyword>
<name>A0A1R3GMQ2_COCAP</name>
<evidence type="ECO:0000313" key="2">
    <source>
        <dbReference type="Proteomes" id="UP000188268"/>
    </source>
</evidence>
<organism evidence="1 2">
    <name type="scientific">Corchorus capsularis</name>
    <name type="common">Jute</name>
    <dbReference type="NCBI Taxonomy" id="210143"/>
    <lineage>
        <taxon>Eukaryota</taxon>
        <taxon>Viridiplantae</taxon>
        <taxon>Streptophyta</taxon>
        <taxon>Embryophyta</taxon>
        <taxon>Tracheophyta</taxon>
        <taxon>Spermatophyta</taxon>
        <taxon>Magnoliopsida</taxon>
        <taxon>eudicotyledons</taxon>
        <taxon>Gunneridae</taxon>
        <taxon>Pentapetalae</taxon>
        <taxon>rosids</taxon>
        <taxon>malvids</taxon>
        <taxon>Malvales</taxon>
        <taxon>Malvaceae</taxon>
        <taxon>Grewioideae</taxon>
        <taxon>Apeibeae</taxon>
        <taxon>Corchorus</taxon>
    </lineage>
</organism>
<dbReference type="Proteomes" id="UP000188268">
    <property type="component" value="Unassembled WGS sequence"/>
</dbReference>
<sequence>MAFVGYIESVSNLHTTELRCKLLSKLAETCKLEEVLASLDSHLHLSSDEMWFAYLTFEELVDSDC</sequence>
<gene>
    <name evidence="1" type="ORF">CCACVL1_24910</name>
</gene>
<dbReference type="EMBL" id="AWWV01013986">
    <property type="protein sequence ID" value="OMO59329.1"/>
    <property type="molecule type" value="Genomic_DNA"/>
</dbReference>
<accession>A0A1R3GMQ2</accession>
<evidence type="ECO:0000313" key="1">
    <source>
        <dbReference type="EMBL" id="OMO59329.1"/>
    </source>
</evidence>
<dbReference type="Gramene" id="OMO59329">
    <property type="protein sequence ID" value="OMO59329"/>
    <property type="gene ID" value="CCACVL1_24910"/>
</dbReference>